<reference evidence="2" key="1">
    <citation type="submission" date="2021-03" db="EMBL/GenBank/DDBJ databases">
        <title>Draft genome sequence of rust myrtle Austropuccinia psidii MF-1, a brazilian biotype.</title>
        <authorList>
            <person name="Quecine M.C."/>
            <person name="Pachon D.M.R."/>
            <person name="Bonatelli M.L."/>
            <person name="Correr F.H."/>
            <person name="Franceschini L.M."/>
            <person name="Leite T.F."/>
            <person name="Margarido G.R.A."/>
            <person name="Almeida C.A."/>
            <person name="Ferrarezi J.A."/>
            <person name="Labate C.A."/>
        </authorList>
    </citation>
    <scope>NUCLEOTIDE SEQUENCE</scope>
    <source>
        <strain evidence="2">MF-1</strain>
    </source>
</reference>
<organism evidence="2 3">
    <name type="scientific">Austropuccinia psidii MF-1</name>
    <dbReference type="NCBI Taxonomy" id="1389203"/>
    <lineage>
        <taxon>Eukaryota</taxon>
        <taxon>Fungi</taxon>
        <taxon>Dikarya</taxon>
        <taxon>Basidiomycota</taxon>
        <taxon>Pucciniomycotina</taxon>
        <taxon>Pucciniomycetes</taxon>
        <taxon>Pucciniales</taxon>
        <taxon>Sphaerophragmiaceae</taxon>
        <taxon>Austropuccinia</taxon>
    </lineage>
</organism>
<accession>A0A9Q3IMQ3</accession>
<dbReference type="InterPro" id="IPR021109">
    <property type="entry name" value="Peptidase_aspartic_dom_sf"/>
</dbReference>
<dbReference type="Proteomes" id="UP000765509">
    <property type="component" value="Unassembled WGS sequence"/>
</dbReference>
<gene>
    <name evidence="2" type="ORF">O181_084930</name>
</gene>
<protein>
    <submittedName>
        <fullName evidence="2">Uncharacterized protein</fullName>
    </submittedName>
</protein>
<dbReference type="AlphaFoldDB" id="A0A9Q3IMQ3"/>
<dbReference type="EMBL" id="AVOT02050097">
    <property type="protein sequence ID" value="MBW0545215.1"/>
    <property type="molecule type" value="Genomic_DNA"/>
</dbReference>
<evidence type="ECO:0000313" key="3">
    <source>
        <dbReference type="Proteomes" id="UP000765509"/>
    </source>
</evidence>
<dbReference type="Gene3D" id="2.40.70.10">
    <property type="entry name" value="Acid Proteases"/>
    <property type="match status" value="1"/>
</dbReference>
<comment type="caution">
    <text evidence="2">The sequence shown here is derived from an EMBL/GenBank/DDBJ whole genome shotgun (WGS) entry which is preliminary data.</text>
</comment>
<name>A0A9Q3IMQ3_9BASI</name>
<keyword evidence="3" id="KW-1185">Reference proteome</keyword>
<dbReference type="OrthoDB" id="2518428at2759"/>
<feature type="compositionally biased region" description="Polar residues" evidence="1">
    <location>
        <begin position="166"/>
        <end position="180"/>
    </location>
</feature>
<sequence length="187" mass="20626">MCKTKTARGKGYTSGALCITSVLINDAEAKVNLDIGAFCTCIGKDYIQIILPEWKNKLLPIEGVQSSSASNNMYPLGVLDTSIVFPHPAGSVRMKMEIVPMENHASQHVILGNDYLNIYGIEINSHKDTYFTIEENKRQKFGFSNIPKQISIVSSNKDTYKEEIATNQLGEAQINPSLSPKNEEGTP</sequence>
<feature type="region of interest" description="Disordered" evidence="1">
    <location>
        <begin position="166"/>
        <end position="187"/>
    </location>
</feature>
<proteinExistence type="predicted"/>
<evidence type="ECO:0000256" key="1">
    <source>
        <dbReference type="SAM" id="MobiDB-lite"/>
    </source>
</evidence>
<evidence type="ECO:0000313" key="2">
    <source>
        <dbReference type="EMBL" id="MBW0545215.1"/>
    </source>
</evidence>